<dbReference type="EMBL" id="CP127162">
    <property type="protein sequence ID" value="WIV17298.1"/>
    <property type="molecule type" value="Genomic_DNA"/>
</dbReference>
<dbReference type="RefSeq" id="WP_285741550.1">
    <property type="nucleotide sequence ID" value="NZ_CP127162.1"/>
</dbReference>
<evidence type="ECO:0000313" key="3">
    <source>
        <dbReference type="Proteomes" id="UP001236415"/>
    </source>
</evidence>
<evidence type="ECO:0000313" key="2">
    <source>
        <dbReference type="EMBL" id="WIV17298.1"/>
    </source>
</evidence>
<gene>
    <name evidence="2" type="ORF">QPK24_12710</name>
</gene>
<dbReference type="Proteomes" id="UP001236415">
    <property type="component" value="Chromosome"/>
</dbReference>
<protein>
    <submittedName>
        <fullName evidence="2">DUF3221 domain-containing protein</fullName>
    </submittedName>
</protein>
<keyword evidence="3" id="KW-1185">Reference proteome</keyword>
<dbReference type="Pfam" id="PF11518">
    <property type="entry name" value="DUF3221"/>
    <property type="match status" value="1"/>
</dbReference>
<evidence type="ECO:0000256" key="1">
    <source>
        <dbReference type="SAM" id="SignalP"/>
    </source>
</evidence>
<feature type="chain" id="PRO_5046330514" evidence="1">
    <location>
        <begin position="23"/>
        <end position="118"/>
    </location>
</feature>
<accession>A0ABY8WXG2</accession>
<sequence length="118" mass="13124">MRKLVLGLALVLALCILSGCKASPEATKGDYIISKEDQKILVAKNITQKDSDSKTFTELKKNNIELINYIVEDAQLYNELEIGEKVNVTPKTNDKGEYAVMQSDPPQIIAGQIERLKD</sequence>
<dbReference type="InterPro" id="IPR021598">
    <property type="entry name" value="DUF3221"/>
</dbReference>
<dbReference type="PROSITE" id="PS51257">
    <property type="entry name" value="PROKAR_LIPOPROTEIN"/>
    <property type="match status" value="1"/>
</dbReference>
<reference evidence="2 3" key="1">
    <citation type="submission" date="2023-06" db="EMBL/GenBank/DDBJ databases">
        <title>Paenibacillus polygonum sp. nov., an endophytic bacterium, isolated from Polygonum lapathifolium L. in Nanji Wetland National Nature Reserve, South of Poyang Lake, Jiangxi Province, China.</title>
        <authorList>
            <person name="Yu Z."/>
        </authorList>
    </citation>
    <scope>NUCLEOTIDE SEQUENCE [LARGE SCALE GENOMIC DNA]</scope>
    <source>
        <strain evidence="2 3">C31</strain>
    </source>
</reference>
<name>A0ABY8WXG2_9BACL</name>
<feature type="signal peptide" evidence="1">
    <location>
        <begin position="1"/>
        <end position="22"/>
    </location>
</feature>
<organism evidence="2 3">
    <name type="scientific">Paenibacillus polygoni</name>
    <dbReference type="NCBI Taxonomy" id="3050112"/>
    <lineage>
        <taxon>Bacteria</taxon>
        <taxon>Bacillati</taxon>
        <taxon>Bacillota</taxon>
        <taxon>Bacilli</taxon>
        <taxon>Bacillales</taxon>
        <taxon>Paenibacillaceae</taxon>
        <taxon>Paenibacillus</taxon>
    </lineage>
</organism>
<keyword evidence="1" id="KW-0732">Signal</keyword>
<proteinExistence type="predicted"/>